<keyword evidence="6" id="KW-0539">Nucleus</keyword>
<comment type="caution">
    <text evidence="9">The sequence shown here is derived from an EMBL/GenBank/DDBJ whole genome shotgun (WGS) entry which is preliminary data.</text>
</comment>
<dbReference type="Gene3D" id="4.10.240.10">
    <property type="entry name" value="Zn(2)-C6 fungal-type DNA-binding domain"/>
    <property type="match status" value="1"/>
</dbReference>
<feature type="region of interest" description="Disordered" evidence="7">
    <location>
        <begin position="287"/>
        <end position="364"/>
    </location>
</feature>
<dbReference type="STRING" id="1658174.A0A1J9RKB3"/>
<feature type="domain" description="Zn(2)-C6 fungal-type" evidence="8">
    <location>
        <begin position="68"/>
        <end position="101"/>
    </location>
</feature>
<evidence type="ECO:0000256" key="1">
    <source>
        <dbReference type="ARBA" id="ARBA00004123"/>
    </source>
</evidence>
<dbReference type="GO" id="GO:0005634">
    <property type="term" value="C:nucleus"/>
    <property type="evidence" value="ECO:0007669"/>
    <property type="project" value="UniProtKB-SubCell"/>
</dbReference>
<evidence type="ECO:0000313" key="9">
    <source>
        <dbReference type="EMBL" id="OJD28045.1"/>
    </source>
</evidence>
<evidence type="ECO:0000256" key="5">
    <source>
        <dbReference type="ARBA" id="ARBA00023163"/>
    </source>
</evidence>
<feature type="compositionally biased region" description="Polar residues" evidence="7">
    <location>
        <begin position="336"/>
        <end position="362"/>
    </location>
</feature>
<sequence length="485" mass="51203">MSPAYFETQEDLQFCRQSTRGMSFPVSHSLRGDVQHELGGGYSNRVCSTTEPGVSGVGTTARRRIPVACGRCRRRKIKCSGDIGNGQCTNCRNAGTQSCQFLRVSSFNTHTKPHYGCSWPYPGAGPMGGSYVNGGGYETQASSRASAVSAHSVTPTFPPYSKPQCTYDQGTQFVPISRSTFVPAFQINYEGDSQSYGIPSPQYMLPNTDSTGSSSYSSYIGSPRASQVGKIRNEDIYHDQEGHPALGSSYSYMTHTQHPVSVSSDLPSALPLLSAFSSLSAVTDRILPNPASSRNGRDNGSTVGAHSAEPSLPPPCGTGPGLNARFSGHLAPDGLSPSNQRSTMNTTPTTMVSGADSPSTSKPLIGPADMGFGYVLSSSSAAVTPMRPTTTFSGAESVEGFQSSSDNALSGRSHRGSDLRQQSSYGAQAYGHSTMLPANSSSSTLSNGQEYVRLPPFEPSAPRCSDTPVNPTSNLPAHKTDNFEG</sequence>
<gene>
    <name evidence="9" type="ORF">ACJ73_00551</name>
</gene>
<accession>A0A1J9RKB3</accession>
<reference evidence="9 10" key="1">
    <citation type="submission" date="2015-08" db="EMBL/GenBank/DDBJ databases">
        <title>Emmonsia species relationships and genome sequence.</title>
        <authorList>
            <person name="Cuomo C.A."/>
            <person name="Schwartz I.S."/>
            <person name="Kenyon C."/>
            <person name="De Hoog G.S."/>
            <person name="Govender N.P."/>
            <person name="Botha A."/>
            <person name="Moreno L."/>
            <person name="De Vries M."/>
            <person name="Munoz J.F."/>
            <person name="Stielow J.B."/>
        </authorList>
    </citation>
    <scope>NUCLEOTIDE SEQUENCE [LARGE SCALE GENOMIC DNA]</scope>
    <source>
        <strain evidence="9 10">EI222</strain>
    </source>
</reference>
<dbReference type="GO" id="GO:0000981">
    <property type="term" value="F:DNA-binding transcription factor activity, RNA polymerase II-specific"/>
    <property type="evidence" value="ECO:0007669"/>
    <property type="project" value="InterPro"/>
</dbReference>
<dbReference type="Pfam" id="PF00172">
    <property type="entry name" value="Zn_clus"/>
    <property type="match status" value="1"/>
</dbReference>
<comment type="subcellular location">
    <subcellularLocation>
        <location evidence="1">Nucleus</location>
    </subcellularLocation>
</comment>
<feature type="region of interest" description="Disordered" evidence="7">
    <location>
        <begin position="432"/>
        <end position="485"/>
    </location>
</feature>
<dbReference type="SMART" id="SM00066">
    <property type="entry name" value="GAL4"/>
    <property type="match status" value="1"/>
</dbReference>
<evidence type="ECO:0000256" key="2">
    <source>
        <dbReference type="ARBA" id="ARBA00022723"/>
    </source>
</evidence>
<evidence type="ECO:0000256" key="3">
    <source>
        <dbReference type="ARBA" id="ARBA00023015"/>
    </source>
</evidence>
<evidence type="ECO:0000256" key="7">
    <source>
        <dbReference type="SAM" id="MobiDB-lite"/>
    </source>
</evidence>
<keyword evidence="5" id="KW-0804">Transcription</keyword>
<dbReference type="VEuPathDB" id="FungiDB:ACJ73_00551"/>
<evidence type="ECO:0000259" key="8">
    <source>
        <dbReference type="PROSITE" id="PS50048"/>
    </source>
</evidence>
<proteinExistence type="predicted"/>
<evidence type="ECO:0000256" key="6">
    <source>
        <dbReference type="ARBA" id="ARBA00023242"/>
    </source>
</evidence>
<dbReference type="PROSITE" id="PS00463">
    <property type="entry name" value="ZN2_CY6_FUNGAL_1"/>
    <property type="match status" value="1"/>
</dbReference>
<feature type="compositionally biased region" description="Polar residues" evidence="7">
    <location>
        <begin position="290"/>
        <end position="304"/>
    </location>
</feature>
<dbReference type="PROSITE" id="PS50048">
    <property type="entry name" value="ZN2_CY6_FUNGAL_2"/>
    <property type="match status" value="1"/>
</dbReference>
<dbReference type="SUPFAM" id="SSF57701">
    <property type="entry name" value="Zn2/Cys6 DNA-binding domain"/>
    <property type="match status" value="1"/>
</dbReference>
<keyword evidence="10" id="KW-1185">Reference proteome</keyword>
<keyword evidence="4" id="KW-0238">DNA-binding</keyword>
<keyword evidence="2" id="KW-0479">Metal-binding</keyword>
<name>A0A1J9RKB3_9EURO</name>
<dbReference type="InterPro" id="IPR001138">
    <property type="entry name" value="Zn2Cys6_DnaBD"/>
</dbReference>
<feature type="region of interest" description="Disordered" evidence="7">
    <location>
        <begin position="383"/>
        <end position="420"/>
    </location>
</feature>
<dbReference type="InterPro" id="IPR050987">
    <property type="entry name" value="AtrR-like"/>
</dbReference>
<dbReference type="CDD" id="cd00067">
    <property type="entry name" value="GAL4"/>
    <property type="match status" value="1"/>
</dbReference>
<dbReference type="PANTHER" id="PTHR46910:SF3">
    <property type="entry name" value="HALOTOLERANCE PROTEIN 9-RELATED"/>
    <property type="match status" value="1"/>
</dbReference>
<keyword evidence="3" id="KW-0805">Transcription regulation</keyword>
<dbReference type="GO" id="GO:0008270">
    <property type="term" value="F:zinc ion binding"/>
    <property type="evidence" value="ECO:0007669"/>
    <property type="project" value="InterPro"/>
</dbReference>
<dbReference type="EMBL" id="LGTZ01000039">
    <property type="protein sequence ID" value="OJD28045.1"/>
    <property type="molecule type" value="Genomic_DNA"/>
</dbReference>
<organism evidence="9 10">
    <name type="scientific">Blastomyces percursus</name>
    <dbReference type="NCBI Taxonomy" id="1658174"/>
    <lineage>
        <taxon>Eukaryota</taxon>
        <taxon>Fungi</taxon>
        <taxon>Dikarya</taxon>
        <taxon>Ascomycota</taxon>
        <taxon>Pezizomycotina</taxon>
        <taxon>Eurotiomycetes</taxon>
        <taxon>Eurotiomycetidae</taxon>
        <taxon>Onygenales</taxon>
        <taxon>Ajellomycetaceae</taxon>
        <taxon>Blastomyces</taxon>
    </lineage>
</organism>
<dbReference type="PANTHER" id="PTHR46910">
    <property type="entry name" value="TRANSCRIPTION FACTOR PDR1"/>
    <property type="match status" value="1"/>
</dbReference>
<dbReference type="AlphaFoldDB" id="A0A1J9RKB3"/>
<dbReference type="Proteomes" id="UP000242791">
    <property type="component" value="Unassembled WGS sequence"/>
</dbReference>
<feature type="compositionally biased region" description="Polar residues" evidence="7">
    <location>
        <begin position="436"/>
        <end position="449"/>
    </location>
</feature>
<feature type="compositionally biased region" description="Polar residues" evidence="7">
    <location>
        <begin position="383"/>
        <end position="410"/>
    </location>
</feature>
<dbReference type="GO" id="GO:0003677">
    <property type="term" value="F:DNA binding"/>
    <property type="evidence" value="ECO:0007669"/>
    <property type="project" value="UniProtKB-KW"/>
</dbReference>
<evidence type="ECO:0000256" key="4">
    <source>
        <dbReference type="ARBA" id="ARBA00023125"/>
    </source>
</evidence>
<evidence type="ECO:0000313" key="10">
    <source>
        <dbReference type="Proteomes" id="UP000242791"/>
    </source>
</evidence>
<protein>
    <recommendedName>
        <fullName evidence="8">Zn(2)-C6 fungal-type domain-containing protein</fullName>
    </recommendedName>
</protein>
<dbReference type="OrthoDB" id="5394557at2759"/>
<dbReference type="InterPro" id="IPR036864">
    <property type="entry name" value="Zn2-C6_fun-type_DNA-bd_sf"/>
</dbReference>